<sequence length="79" mass="8690">MHGNNFYPDGLTERDIDLLIAEAFESADEATAGPTSTLLDGPAVWRRHRRIERSTVSGIVRTLPTTSRVAVRPDGREVA</sequence>
<accession>A0ABS4TDA4</accession>
<reference evidence="1 2" key="1">
    <citation type="submission" date="2021-03" db="EMBL/GenBank/DDBJ databases">
        <title>Sequencing the genomes of 1000 actinobacteria strains.</title>
        <authorList>
            <person name="Klenk H.-P."/>
        </authorList>
    </citation>
    <scope>NUCLEOTIDE SEQUENCE [LARGE SCALE GENOMIC DNA]</scope>
    <source>
        <strain evidence="1 2">DSM 46670</strain>
    </source>
</reference>
<comment type="caution">
    <text evidence="1">The sequence shown here is derived from an EMBL/GenBank/DDBJ whole genome shotgun (WGS) entry which is preliminary data.</text>
</comment>
<protein>
    <submittedName>
        <fullName evidence="1">Uncharacterized protein</fullName>
    </submittedName>
</protein>
<dbReference type="EMBL" id="JAGINW010000001">
    <property type="protein sequence ID" value="MBP2322407.1"/>
    <property type="molecule type" value="Genomic_DNA"/>
</dbReference>
<gene>
    <name evidence="1" type="ORF">JOF56_002792</name>
</gene>
<dbReference type="RefSeq" id="WP_209637840.1">
    <property type="nucleotide sequence ID" value="NZ_JAGINW010000001.1"/>
</dbReference>
<evidence type="ECO:0000313" key="1">
    <source>
        <dbReference type="EMBL" id="MBP2322407.1"/>
    </source>
</evidence>
<evidence type="ECO:0000313" key="2">
    <source>
        <dbReference type="Proteomes" id="UP001519332"/>
    </source>
</evidence>
<proteinExistence type="predicted"/>
<organism evidence="1 2">
    <name type="scientific">Kibdelosporangium banguiense</name>
    <dbReference type="NCBI Taxonomy" id="1365924"/>
    <lineage>
        <taxon>Bacteria</taxon>
        <taxon>Bacillati</taxon>
        <taxon>Actinomycetota</taxon>
        <taxon>Actinomycetes</taxon>
        <taxon>Pseudonocardiales</taxon>
        <taxon>Pseudonocardiaceae</taxon>
        <taxon>Kibdelosporangium</taxon>
    </lineage>
</organism>
<keyword evidence="2" id="KW-1185">Reference proteome</keyword>
<name>A0ABS4TDA4_9PSEU</name>
<dbReference type="Proteomes" id="UP001519332">
    <property type="component" value="Unassembled WGS sequence"/>
</dbReference>